<dbReference type="Gene3D" id="3.40.50.880">
    <property type="match status" value="1"/>
</dbReference>
<dbReference type="Pfam" id="PF00117">
    <property type="entry name" value="GATase"/>
    <property type="match status" value="1"/>
</dbReference>
<dbReference type="InterPro" id="IPR029062">
    <property type="entry name" value="Class_I_gatase-like"/>
</dbReference>
<comment type="function">
    <text evidence="10">IGPS catalyzes the conversion of PRFAR and glutamine to IGP, AICAR and glutamate. The HisH subunit catalyzes the hydrolysis of glutamine to glutamate and ammonia as part of the synthesis of IGP and AICAR. The resulting ammonia molecule is channeled to the active site of HisF.</text>
</comment>
<dbReference type="NCBIfam" id="TIGR01855">
    <property type="entry name" value="IMP_synth_hisH"/>
    <property type="match status" value="1"/>
</dbReference>
<evidence type="ECO:0000256" key="9">
    <source>
        <dbReference type="ARBA" id="ARBA00049534"/>
    </source>
</evidence>
<organism evidence="13 14">
    <name type="scientific">Candidatus Raymondbacteria bacterium RIFOXYD12_FULL_49_13</name>
    <dbReference type="NCBI Taxonomy" id="1817890"/>
    <lineage>
        <taxon>Bacteria</taxon>
        <taxon>Raymondiibacteriota</taxon>
    </lineage>
</organism>
<feature type="active site" evidence="10 11">
    <location>
        <position position="181"/>
    </location>
</feature>
<dbReference type="SUPFAM" id="SSF52317">
    <property type="entry name" value="Class I glutamine amidotransferase-like"/>
    <property type="match status" value="1"/>
</dbReference>
<keyword evidence="10" id="KW-0963">Cytoplasm</keyword>
<dbReference type="InterPro" id="IPR017926">
    <property type="entry name" value="GATASE"/>
</dbReference>
<keyword evidence="5 10" id="KW-0315">Glutamine amidotransferase</keyword>
<dbReference type="PROSITE" id="PS51273">
    <property type="entry name" value="GATASE_TYPE_1"/>
    <property type="match status" value="1"/>
</dbReference>
<evidence type="ECO:0000313" key="13">
    <source>
        <dbReference type="EMBL" id="OGK04281.1"/>
    </source>
</evidence>
<comment type="caution">
    <text evidence="13">The sequence shown here is derived from an EMBL/GenBank/DDBJ whole genome shotgun (WGS) entry which is preliminary data.</text>
</comment>
<keyword evidence="3 10" id="KW-0028">Amino-acid biosynthesis</keyword>
<dbReference type="EMBL" id="MFYX01000074">
    <property type="protein sequence ID" value="OGK04281.1"/>
    <property type="molecule type" value="Genomic_DNA"/>
</dbReference>
<comment type="catalytic activity">
    <reaction evidence="8 10">
        <text>5-[(5-phospho-1-deoxy-D-ribulos-1-ylimino)methylamino]-1-(5-phospho-beta-D-ribosyl)imidazole-4-carboxamide + L-glutamine = D-erythro-1-(imidazol-4-yl)glycerol 3-phosphate + 5-amino-1-(5-phospho-beta-D-ribosyl)imidazole-4-carboxamide + L-glutamate + H(+)</text>
        <dbReference type="Rhea" id="RHEA:24793"/>
        <dbReference type="ChEBI" id="CHEBI:15378"/>
        <dbReference type="ChEBI" id="CHEBI:29985"/>
        <dbReference type="ChEBI" id="CHEBI:58278"/>
        <dbReference type="ChEBI" id="CHEBI:58359"/>
        <dbReference type="ChEBI" id="CHEBI:58475"/>
        <dbReference type="ChEBI" id="CHEBI:58525"/>
        <dbReference type="EC" id="4.3.2.10"/>
    </reaction>
</comment>
<reference evidence="13 14" key="1">
    <citation type="journal article" date="2016" name="Nat. Commun.">
        <title>Thousands of microbial genomes shed light on interconnected biogeochemical processes in an aquifer system.</title>
        <authorList>
            <person name="Anantharaman K."/>
            <person name="Brown C.T."/>
            <person name="Hug L.A."/>
            <person name="Sharon I."/>
            <person name="Castelle C.J."/>
            <person name="Probst A.J."/>
            <person name="Thomas B.C."/>
            <person name="Singh A."/>
            <person name="Wilkins M.J."/>
            <person name="Karaoz U."/>
            <person name="Brodie E.L."/>
            <person name="Williams K.H."/>
            <person name="Hubbard S.S."/>
            <person name="Banfield J.F."/>
        </authorList>
    </citation>
    <scope>NUCLEOTIDE SEQUENCE [LARGE SCALE GENOMIC DNA]</scope>
</reference>
<dbReference type="EC" id="4.3.2.10" evidence="10"/>
<name>A0A1F7FCE4_UNCRA</name>
<dbReference type="PANTHER" id="PTHR42701:SF1">
    <property type="entry name" value="IMIDAZOLE GLYCEROL PHOSPHATE SYNTHASE SUBUNIT HISH"/>
    <property type="match status" value="1"/>
</dbReference>
<dbReference type="PIRSF" id="PIRSF000495">
    <property type="entry name" value="Amidotransf_hisH"/>
    <property type="match status" value="1"/>
</dbReference>
<dbReference type="AlphaFoldDB" id="A0A1F7FCE4"/>
<gene>
    <name evidence="10" type="primary">hisH</name>
    <name evidence="13" type="ORF">A2519_18135</name>
</gene>
<dbReference type="GO" id="GO:0005737">
    <property type="term" value="C:cytoplasm"/>
    <property type="evidence" value="ECO:0007669"/>
    <property type="project" value="UniProtKB-SubCell"/>
</dbReference>
<feature type="active site" evidence="10 11">
    <location>
        <position position="183"/>
    </location>
</feature>
<keyword evidence="13" id="KW-0808">Transferase</keyword>
<comment type="catalytic activity">
    <reaction evidence="9 10">
        <text>L-glutamine + H2O = L-glutamate + NH4(+)</text>
        <dbReference type="Rhea" id="RHEA:15889"/>
        <dbReference type="ChEBI" id="CHEBI:15377"/>
        <dbReference type="ChEBI" id="CHEBI:28938"/>
        <dbReference type="ChEBI" id="CHEBI:29985"/>
        <dbReference type="ChEBI" id="CHEBI:58359"/>
        <dbReference type="EC" id="3.5.1.2"/>
    </reaction>
</comment>
<evidence type="ECO:0000256" key="2">
    <source>
        <dbReference type="ARBA" id="ARBA00011152"/>
    </source>
</evidence>
<dbReference type="GO" id="GO:0000105">
    <property type="term" value="P:L-histidine biosynthetic process"/>
    <property type="evidence" value="ECO:0007669"/>
    <property type="project" value="UniProtKB-UniRule"/>
</dbReference>
<keyword evidence="4 10" id="KW-0378">Hydrolase</keyword>
<sequence>MIAIIDYNIGNIGSVCKAFERFGHDVRLINDPRGIAAADKVVLPGVGAFGDSMGNLSRLGFVTPLREYIATGKPFLGICVGLQLLLTESEEKGMHPGLNIIPGQVLRFPEGEKIPQIGWNQVRIVKQGPLFRGIPDNAYFYFVHSFYARPGSPSDAAGLTAYGVEYASVLQRENIFGVQFHPEKSQKTGLKLIENFCSF</sequence>
<keyword evidence="7 10" id="KW-0456">Lyase</keyword>
<evidence type="ECO:0000256" key="8">
    <source>
        <dbReference type="ARBA" id="ARBA00047838"/>
    </source>
</evidence>
<dbReference type="GO" id="GO:0000107">
    <property type="term" value="F:imidazoleglycerol-phosphate synthase activity"/>
    <property type="evidence" value="ECO:0007669"/>
    <property type="project" value="UniProtKB-UniRule"/>
</dbReference>
<evidence type="ECO:0000256" key="6">
    <source>
        <dbReference type="ARBA" id="ARBA00023102"/>
    </source>
</evidence>
<evidence type="ECO:0000313" key="14">
    <source>
        <dbReference type="Proteomes" id="UP000179243"/>
    </source>
</evidence>
<evidence type="ECO:0000256" key="3">
    <source>
        <dbReference type="ARBA" id="ARBA00022605"/>
    </source>
</evidence>
<dbReference type="EC" id="3.5.1.2" evidence="10"/>
<evidence type="ECO:0000256" key="1">
    <source>
        <dbReference type="ARBA" id="ARBA00005091"/>
    </source>
</evidence>
<feature type="domain" description="Glutamine amidotransferase" evidence="12">
    <location>
        <begin position="4"/>
        <end position="196"/>
    </location>
</feature>
<protein>
    <recommendedName>
        <fullName evidence="10">Imidazole glycerol phosphate synthase subunit HisH</fullName>
        <ecNumber evidence="10">4.3.2.10</ecNumber>
    </recommendedName>
    <alternativeName>
        <fullName evidence="10">IGP synthase glutaminase subunit</fullName>
        <ecNumber evidence="10">3.5.1.2</ecNumber>
    </alternativeName>
    <alternativeName>
        <fullName evidence="10">IGP synthase subunit HisH</fullName>
    </alternativeName>
    <alternativeName>
        <fullName evidence="10">ImGP synthase subunit HisH</fullName>
        <shortName evidence="10">IGPS subunit HisH</shortName>
    </alternativeName>
</protein>
<dbReference type="GO" id="GO:0004359">
    <property type="term" value="F:glutaminase activity"/>
    <property type="evidence" value="ECO:0007669"/>
    <property type="project" value="UniProtKB-EC"/>
</dbReference>
<dbReference type="Proteomes" id="UP000179243">
    <property type="component" value="Unassembled WGS sequence"/>
</dbReference>
<comment type="pathway">
    <text evidence="1 10">Amino-acid biosynthesis; L-histidine biosynthesis; L-histidine from 5-phospho-alpha-D-ribose 1-diphosphate: step 5/9.</text>
</comment>
<evidence type="ECO:0000256" key="5">
    <source>
        <dbReference type="ARBA" id="ARBA00022962"/>
    </source>
</evidence>
<feature type="active site" description="Nucleophile" evidence="10 11">
    <location>
        <position position="79"/>
    </location>
</feature>
<evidence type="ECO:0000259" key="12">
    <source>
        <dbReference type="Pfam" id="PF00117"/>
    </source>
</evidence>
<comment type="subunit">
    <text evidence="2 10">Heterodimer of HisH and HisF.</text>
</comment>
<dbReference type="PANTHER" id="PTHR42701">
    <property type="entry name" value="IMIDAZOLE GLYCEROL PHOSPHATE SYNTHASE SUBUNIT HISH"/>
    <property type="match status" value="1"/>
</dbReference>
<accession>A0A1F7FCE4</accession>
<dbReference type="GO" id="GO:0016829">
    <property type="term" value="F:lyase activity"/>
    <property type="evidence" value="ECO:0007669"/>
    <property type="project" value="UniProtKB-KW"/>
</dbReference>
<dbReference type="InterPro" id="IPR010139">
    <property type="entry name" value="Imidazole-glycPsynth_HisH"/>
</dbReference>
<comment type="subcellular location">
    <subcellularLocation>
        <location evidence="10">Cytoplasm</location>
    </subcellularLocation>
</comment>
<dbReference type="UniPathway" id="UPA00031">
    <property type="reaction ID" value="UER00010"/>
</dbReference>
<evidence type="ECO:0000256" key="10">
    <source>
        <dbReference type="HAMAP-Rule" id="MF_00278"/>
    </source>
</evidence>
<evidence type="ECO:0000256" key="11">
    <source>
        <dbReference type="PIRSR" id="PIRSR000495-1"/>
    </source>
</evidence>
<dbReference type="HAMAP" id="MF_00278">
    <property type="entry name" value="HisH"/>
    <property type="match status" value="1"/>
</dbReference>
<dbReference type="CDD" id="cd01748">
    <property type="entry name" value="GATase1_IGP_Synthase"/>
    <property type="match status" value="1"/>
</dbReference>
<keyword evidence="6 10" id="KW-0368">Histidine biosynthesis</keyword>
<evidence type="ECO:0000256" key="7">
    <source>
        <dbReference type="ARBA" id="ARBA00023239"/>
    </source>
</evidence>
<evidence type="ECO:0000256" key="4">
    <source>
        <dbReference type="ARBA" id="ARBA00022801"/>
    </source>
</evidence>
<proteinExistence type="inferred from homology"/>